<dbReference type="GO" id="GO:0005261">
    <property type="term" value="F:monoatomic cation channel activity"/>
    <property type="evidence" value="ECO:0007669"/>
    <property type="project" value="TreeGrafter"/>
</dbReference>
<name>A0A3M7QQR3_BRAPC</name>
<dbReference type="PANTHER" id="PTHR31781:SF1">
    <property type="entry name" value="PROTEIN UNC-80 HOMOLOG"/>
    <property type="match status" value="1"/>
</dbReference>
<dbReference type="PANTHER" id="PTHR31781">
    <property type="entry name" value="UNC80"/>
    <property type="match status" value="1"/>
</dbReference>
<evidence type="ECO:0000313" key="1">
    <source>
        <dbReference type="EMBL" id="RNA13672.1"/>
    </source>
</evidence>
<protein>
    <submittedName>
        <fullName evidence="1">Uncharacterized protein</fullName>
    </submittedName>
</protein>
<keyword evidence="2" id="KW-1185">Reference proteome</keyword>
<organism evidence="1 2">
    <name type="scientific">Brachionus plicatilis</name>
    <name type="common">Marine rotifer</name>
    <name type="synonym">Brachionus muelleri</name>
    <dbReference type="NCBI Taxonomy" id="10195"/>
    <lineage>
        <taxon>Eukaryota</taxon>
        <taxon>Metazoa</taxon>
        <taxon>Spiralia</taxon>
        <taxon>Gnathifera</taxon>
        <taxon>Rotifera</taxon>
        <taxon>Eurotatoria</taxon>
        <taxon>Monogononta</taxon>
        <taxon>Pseudotrocha</taxon>
        <taxon>Ploima</taxon>
        <taxon>Brachionidae</taxon>
        <taxon>Brachionus</taxon>
    </lineage>
</organism>
<dbReference type="AlphaFoldDB" id="A0A3M7QQR3"/>
<dbReference type="OrthoDB" id="5584001at2759"/>
<sequence length="382" mass="44016">MGMLFKCFVRIKYIDDDFQSIRKKSSRLNGDKSGRQQFATTPFTKSELENLNENTKLLKDILKKDFNCYSPKKNQKVKKHSVEWPKDFEQKFSYIKKKIDSIQKSELEAESETTRTNLDRAISFSDSNINYQFCYEQFEEAAGSTGLINTDGSLNLSMILKGVHSVLLKENCLKLCDLSLNILENLISIDILPSQDIDDKLEYAKKNLSLSPSSINYLDDLENKYNESYYIAADLALRNIKWLGCINCQTGSKSFLNDQLRGRVKLTLGRLFKKNRKRFESFFRTFIEKSDINHIMETFHALFGYCNDPLLGYGHYYPHVTVRIGNENLMPQNLAYDLTPPTGPDGTAFNIDAVIIEITLKPLVDRLLAMRQQLSNQENLNH</sequence>
<proteinExistence type="predicted"/>
<dbReference type="EMBL" id="REGN01005347">
    <property type="protein sequence ID" value="RNA13672.1"/>
    <property type="molecule type" value="Genomic_DNA"/>
</dbReference>
<dbReference type="GO" id="GO:0055080">
    <property type="term" value="P:monoatomic cation homeostasis"/>
    <property type="evidence" value="ECO:0007669"/>
    <property type="project" value="TreeGrafter"/>
</dbReference>
<dbReference type="STRING" id="10195.A0A3M7QQR3"/>
<dbReference type="GO" id="GO:0030424">
    <property type="term" value="C:axon"/>
    <property type="evidence" value="ECO:0007669"/>
    <property type="project" value="TreeGrafter"/>
</dbReference>
<accession>A0A3M7QQR3</accession>
<dbReference type="GO" id="GO:0034703">
    <property type="term" value="C:cation channel complex"/>
    <property type="evidence" value="ECO:0007669"/>
    <property type="project" value="TreeGrafter"/>
</dbReference>
<gene>
    <name evidence="1" type="ORF">BpHYR1_016292</name>
</gene>
<evidence type="ECO:0000313" key="2">
    <source>
        <dbReference type="Proteomes" id="UP000276133"/>
    </source>
</evidence>
<comment type="caution">
    <text evidence="1">The sequence shown here is derived from an EMBL/GenBank/DDBJ whole genome shotgun (WGS) entry which is preliminary data.</text>
</comment>
<dbReference type="Proteomes" id="UP000276133">
    <property type="component" value="Unassembled WGS sequence"/>
</dbReference>
<reference evidence="1 2" key="1">
    <citation type="journal article" date="2018" name="Sci. Rep.">
        <title>Genomic signatures of local adaptation to the degree of environmental predictability in rotifers.</title>
        <authorList>
            <person name="Franch-Gras L."/>
            <person name="Hahn C."/>
            <person name="Garcia-Roger E.M."/>
            <person name="Carmona M.J."/>
            <person name="Serra M."/>
            <person name="Gomez A."/>
        </authorList>
    </citation>
    <scope>NUCLEOTIDE SEQUENCE [LARGE SCALE GENOMIC DNA]</scope>
    <source>
        <strain evidence="1">HYR1</strain>
    </source>
</reference>